<accession>A0A915J9Q3</accession>
<keyword evidence="1" id="KW-1185">Reference proteome</keyword>
<proteinExistence type="predicted"/>
<evidence type="ECO:0000313" key="2">
    <source>
        <dbReference type="WBParaSite" id="nRc.2.0.1.t22490-RA"/>
    </source>
</evidence>
<reference evidence="2" key="1">
    <citation type="submission" date="2022-11" db="UniProtKB">
        <authorList>
            <consortium name="WormBaseParasite"/>
        </authorList>
    </citation>
    <scope>IDENTIFICATION</scope>
</reference>
<dbReference type="WBParaSite" id="nRc.2.0.1.t22490-RA">
    <property type="protein sequence ID" value="nRc.2.0.1.t22490-RA"/>
    <property type="gene ID" value="nRc.2.0.1.g22490"/>
</dbReference>
<dbReference type="Proteomes" id="UP000887565">
    <property type="component" value="Unplaced"/>
</dbReference>
<name>A0A915J9Q3_ROMCU</name>
<sequence length="65" mass="7641">MKRMAFGLCKKDENRHSKLSAIMCIQYPNILRYISKRDIQMGEHVPIPGYTRCLGFTPEHSREIM</sequence>
<evidence type="ECO:0000313" key="1">
    <source>
        <dbReference type="Proteomes" id="UP000887565"/>
    </source>
</evidence>
<organism evidence="1 2">
    <name type="scientific">Romanomermis culicivorax</name>
    <name type="common">Nematode worm</name>
    <dbReference type="NCBI Taxonomy" id="13658"/>
    <lineage>
        <taxon>Eukaryota</taxon>
        <taxon>Metazoa</taxon>
        <taxon>Ecdysozoa</taxon>
        <taxon>Nematoda</taxon>
        <taxon>Enoplea</taxon>
        <taxon>Dorylaimia</taxon>
        <taxon>Mermithida</taxon>
        <taxon>Mermithoidea</taxon>
        <taxon>Mermithidae</taxon>
        <taxon>Romanomermis</taxon>
    </lineage>
</organism>
<dbReference type="AlphaFoldDB" id="A0A915J9Q3"/>
<protein>
    <submittedName>
        <fullName evidence="2">Uncharacterized protein</fullName>
    </submittedName>
</protein>